<name>A0A9W4WNX2_9GLOM</name>
<comment type="caution">
    <text evidence="9">The sequence shown here is derived from an EMBL/GenBank/DDBJ whole genome shotgun (WGS) entry which is preliminary data.</text>
</comment>
<dbReference type="NCBIfam" id="NF009395">
    <property type="entry name" value="PRK12755.1"/>
    <property type="match status" value="1"/>
</dbReference>
<dbReference type="GO" id="GO:0003849">
    <property type="term" value="F:3-deoxy-7-phosphoheptulonate synthase activity"/>
    <property type="evidence" value="ECO:0007669"/>
    <property type="project" value="UniProtKB-EC"/>
</dbReference>
<comment type="catalytic activity">
    <reaction evidence="6">
        <text>D-erythrose 4-phosphate + phosphoenolpyruvate + H2O = 7-phospho-2-dehydro-3-deoxy-D-arabino-heptonate + phosphate</text>
        <dbReference type="Rhea" id="RHEA:14717"/>
        <dbReference type="ChEBI" id="CHEBI:15377"/>
        <dbReference type="ChEBI" id="CHEBI:16897"/>
        <dbReference type="ChEBI" id="CHEBI:43474"/>
        <dbReference type="ChEBI" id="CHEBI:58394"/>
        <dbReference type="ChEBI" id="CHEBI:58702"/>
        <dbReference type="EC" id="2.5.1.54"/>
    </reaction>
</comment>
<keyword evidence="3" id="KW-0028">Amino-acid biosynthesis</keyword>
<keyword evidence="5" id="KW-0057">Aromatic amino acid biosynthesis</keyword>
<comment type="similarity">
    <text evidence="1">Belongs to the class-I DAHP synthase family.</text>
</comment>
<dbReference type="NCBIfam" id="TIGR00034">
    <property type="entry name" value="aroFGH"/>
    <property type="match status" value="1"/>
</dbReference>
<dbReference type="InterPro" id="IPR006219">
    <property type="entry name" value="DAHP_synth_1"/>
</dbReference>
<feature type="compositionally biased region" description="Polar residues" evidence="7">
    <location>
        <begin position="648"/>
        <end position="668"/>
    </location>
</feature>
<evidence type="ECO:0000256" key="6">
    <source>
        <dbReference type="ARBA" id="ARBA00047508"/>
    </source>
</evidence>
<reference evidence="9" key="1">
    <citation type="submission" date="2022-08" db="EMBL/GenBank/DDBJ databases">
        <authorList>
            <person name="Kallberg Y."/>
            <person name="Tangrot J."/>
            <person name="Rosling A."/>
        </authorList>
    </citation>
    <scope>NUCLEOTIDE SEQUENCE</scope>
    <source>
        <strain evidence="9">Wild A</strain>
    </source>
</reference>
<evidence type="ECO:0000256" key="3">
    <source>
        <dbReference type="ARBA" id="ARBA00022605"/>
    </source>
</evidence>
<dbReference type="PANTHER" id="PTHR21225">
    <property type="entry name" value="PHOSPHO-2-DEHYDRO-3-DEOXYHEPTONATE ALDOLASE DAHP SYNTHETASE"/>
    <property type="match status" value="1"/>
</dbReference>
<evidence type="ECO:0000313" key="10">
    <source>
        <dbReference type="Proteomes" id="UP001153678"/>
    </source>
</evidence>
<evidence type="ECO:0000256" key="4">
    <source>
        <dbReference type="ARBA" id="ARBA00022679"/>
    </source>
</evidence>
<dbReference type="PANTHER" id="PTHR21225:SF20">
    <property type="entry name" value="PHOSPHO-2-DEHYDRO-3-DEOXYHEPTONATE ALDOLASE"/>
    <property type="match status" value="1"/>
</dbReference>
<dbReference type="Proteomes" id="UP001153678">
    <property type="component" value="Unassembled WGS sequence"/>
</dbReference>
<evidence type="ECO:0000313" key="9">
    <source>
        <dbReference type="EMBL" id="CAI2175568.1"/>
    </source>
</evidence>
<keyword evidence="10" id="KW-1185">Reference proteome</keyword>
<evidence type="ECO:0000256" key="2">
    <source>
        <dbReference type="ARBA" id="ARBA00012694"/>
    </source>
</evidence>
<keyword evidence="4" id="KW-0808">Transferase</keyword>
<evidence type="ECO:0000256" key="1">
    <source>
        <dbReference type="ARBA" id="ARBA00007985"/>
    </source>
</evidence>
<sequence>MPNNLIFRDALNELDDKRIKQIKPLIPPQILMEDSPLTLQAAQSVIIGRANAEKIIKGQDDRMLVIVGPCSVHDVKAAIEYAGRLKSYASEANDELFIIMRVYFEKPRTTVGWKGLINDPHLNNRYKNLQFISRLRIARNLLLEINQMGVPCGCEFLDTITPQYLADLVSWGAIGARTTESQVHRELASGLSVPVGFKNGTDGNIGIAVDAIKAAGSGHHFLSVTKQGLSAIVATDGNDCCHVILRGGAKGPNYSAENVQEVAQKLEAAKLPARIMIDCSHGNSQKLFSKQVEVAKDIAEQLKSSPTGQHILGVMIESHLKEGRQNLPVEGPFNLAYGQSITDGCISWETTIQVLDTLREGVRARRMNFSDIIKEILVEKAQEDSNDPLSWASLCKELLQEKDQTEERFDEITLHLLDCITILNVNNKQNNSRFCKGILERPFYLAFVEMLGKCFENDGFPTHLKTSRLFMLENKNLSRLEQIENEMKRAKLPPISSSQFNELHKKILQEFLFTFLNPKDLNTFLGLRTTIGSSTQLPPSLNECLNSFTTHYVKRNAKTLREGLVIKISLTVGAKALSKHFHRDVSNSFWGNCSGTENQKNEQANRVLAKILTDVAWINLHSMVHDTRVFEIRNSEGYGARWEIQGPNTQQLSSQQPQLDTPSSNTNDNKQRVMFRGFLEPQMKDGHIKGW</sequence>
<protein>
    <recommendedName>
        <fullName evidence="2">3-deoxy-7-phosphoheptulonate synthase</fullName>
        <ecNumber evidence="2">2.5.1.54</ecNumber>
    </recommendedName>
</protein>
<dbReference type="EMBL" id="CAMKVN010001381">
    <property type="protein sequence ID" value="CAI2175568.1"/>
    <property type="molecule type" value="Genomic_DNA"/>
</dbReference>
<dbReference type="Pfam" id="PF00793">
    <property type="entry name" value="DAHP_synth_1"/>
    <property type="match status" value="1"/>
</dbReference>
<feature type="domain" description="DAHP synthetase I/KDSA" evidence="8">
    <location>
        <begin position="52"/>
        <end position="354"/>
    </location>
</feature>
<dbReference type="GO" id="GO:0009073">
    <property type="term" value="P:aromatic amino acid family biosynthetic process"/>
    <property type="evidence" value="ECO:0007669"/>
    <property type="project" value="UniProtKB-KW"/>
</dbReference>
<proteinExistence type="inferred from homology"/>
<dbReference type="GO" id="GO:0005737">
    <property type="term" value="C:cytoplasm"/>
    <property type="evidence" value="ECO:0007669"/>
    <property type="project" value="TreeGrafter"/>
</dbReference>
<dbReference type="SUPFAM" id="SSF51569">
    <property type="entry name" value="Aldolase"/>
    <property type="match status" value="1"/>
</dbReference>
<feature type="non-terminal residue" evidence="9">
    <location>
        <position position="691"/>
    </location>
</feature>
<dbReference type="InterPro" id="IPR006218">
    <property type="entry name" value="DAHP1/KDSA"/>
</dbReference>
<dbReference type="GO" id="GO:0008652">
    <property type="term" value="P:amino acid biosynthetic process"/>
    <property type="evidence" value="ECO:0007669"/>
    <property type="project" value="UniProtKB-KW"/>
</dbReference>
<dbReference type="OrthoDB" id="4699125at2759"/>
<dbReference type="FunFam" id="3.20.20.70:FF:000005">
    <property type="entry name" value="Phospho-2-dehydro-3-deoxyheptonate aldolase"/>
    <property type="match status" value="1"/>
</dbReference>
<organism evidence="9 10">
    <name type="scientific">Funneliformis geosporum</name>
    <dbReference type="NCBI Taxonomy" id="1117311"/>
    <lineage>
        <taxon>Eukaryota</taxon>
        <taxon>Fungi</taxon>
        <taxon>Fungi incertae sedis</taxon>
        <taxon>Mucoromycota</taxon>
        <taxon>Glomeromycotina</taxon>
        <taxon>Glomeromycetes</taxon>
        <taxon>Glomerales</taxon>
        <taxon>Glomeraceae</taxon>
        <taxon>Funneliformis</taxon>
    </lineage>
</organism>
<evidence type="ECO:0000256" key="5">
    <source>
        <dbReference type="ARBA" id="ARBA00023141"/>
    </source>
</evidence>
<evidence type="ECO:0000256" key="7">
    <source>
        <dbReference type="SAM" id="MobiDB-lite"/>
    </source>
</evidence>
<feature type="region of interest" description="Disordered" evidence="7">
    <location>
        <begin position="648"/>
        <end position="669"/>
    </location>
</feature>
<gene>
    <name evidence="9" type="ORF">FWILDA_LOCUS7159</name>
</gene>
<accession>A0A9W4WNX2</accession>
<evidence type="ECO:0000259" key="8">
    <source>
        <dbReference type="Pfam" id="PF00793"/>
    </source>
</evidence>
<dbReference type="InterPro" id="IPR013785">
    <property type="entry name" value="Aldolase_TIM"/>
</dbReference>
<dbReference type="EC" id="2.5.1.54" evidence="2"/>
<dbReference type="Gene3D" id="3.20.20.70">
    <property type="entry name" value="Aldolase class I"/>
    <property type="match status" value="1"/>
</dbReference>
<dbReference type="AlphaFoldDB" id="A0A9W4WNX2"/>